<feature type="non-terminal residue" evidence="1">
    <location>
        <position position="1"/>
    </location>
</feature>
<dbReference type="InParanoid" id="A0A1Y2E3B0"/>
<dbReference type="GeneID" id="63772127"/>
<keyword evidence="2" id="KW-1185">Reference proteome</keyword>
<evidence type="ECO:0000313" key="1">
    <source>
        <dbReference type="EMBL" id="ORY65355.1"/>
    </source>
</evidence>
<protein>
    <submittedName>
        <fullName evidence="1">Uncharacterized protein</fullName>
    </submittedName>
</protein>
<sequence>RAERLSNLRVRLGNRFSRTGAIADLEEAIQVARHAVEATPEEHLDRAGR</sequence>
<dbReference type="AlphaFoldDB" id="A0A1Y2E3B0"/>
<dbReference type="OrthoDB" id="9991317at2759"/>
<name>A0A1Y2E3B0_9PEZI</name>
<dbReference type="RefSeq" id="XP_040716507.1">
    <property type="nucleotide sequence ID" value="XM_040855915.1"/>
</dbReference>
<proteinExistence type="predicted"/>
<dbReference type="STRING" id="1141098.A0A1Y2E3B0"/>
<organism evidence="1 2">
    <name type="scientific">Pseudomassariella vexata</name>
    <dbReference type="NCBI Taxonomy" id="1141098"/>
    <lineage>
        <taxon>Eukaryota</taxon>
        <taxon>Fungi</taxon>
        <taxon>Dikarya</taxon>
        <taxon>Ascomycota</taxon>
        <taxon>Pezizomycotina</taxon>
        <taxon>Sordariomycetes</taxon>
        <taxon>Xylariomycetidae</taxon>
        <taxon>Amphisphaeriales</taxon>
        <taxon>Pseudomassariaceae</taxon>
        <taxon>Pseudomassariella</taxon>
    </lineage>
</organism>
<comment type="caution">
    <text evidence="1">The sequence shown here is derived from an EMBL/GenBank/DDBJ whole genome shotgun (WGS) entry which is preliminary data.</text>
</comment>
<evidence type="ECO:0000313" key="2">
    <source>
        <dbReference type="Proteomes" id="UP000193689"/>
    </source>
</evidence>
<accession>A0A1Y2E3B0</accession>
<dbReference type="EMBL" id="MCFJ01000006">
    <property type="protein sequence ID" value="ORY65355.1"/>
    <property type="molecule type" value="Genomic_DNA"/>
</dbReference>
<gene>
    <name evidence="1" type="ORF">BCR38DRAFT_341996</name>
</gene>
<dbReference type="Proteomes" id="UP000193689">
    <property type="component" value="Unassembled WGS sequence"/>
</dbReference>
<reference evidence="1 2" key="1">
    <citation type="submission" date="2016-07" db="EMBL/GenBank/DDBJ databases">
        <title>Pervasive Adenine N6-methylation of Active Genes in Fungi.</title>
        <authorList>
            <consortium name="DOE Joint Genome Institute"/>
            <person name="Mondo S.J."/>
            <person name="Dannebaum R.O."/>
            <person name="Kuo R.C."/>
            <person name="Labutti K."/>
            <person name="Haridas S."/>
            <person name="Kuo A."/>
            <person name="Salamov A."/>
            <person name="Ahrendt S.R."/>
            <person name="Lipzen A."/>
            <person name="Sullivan W."/>
            <person name="Andreopoulos W.B."/>
            <person name="Clum A."/>
            <person name="Lindquist E."/>
            <person name="Daum C."/>
            <person name="Ramamoorthy G.K."/>
            <person name="Gryganskyi A."/>
            <person name="Culley D."/>
            <person name="Magnuson J.K."/>
            <person name="James T.Y."/>
            <person name="O'Malley M.A."/>
            <person name="Stajich J.E."/>
            <person name="Spatafora J.W."/>
            <person name="Visel A."/>
            <person name="Grigoriev I.V."/>
        </authorList>
    </citation>
    <scope>NUCLEOTIDE SEQUENCE [LARGE SCALE GENOMIC DNA]</scope>
    <source>
        <strain evidence="1 2">CBS 129021</strain>
    </source>
</reference>